<keyword evidence="3" id="KW-1185">Reference proteome</keyword>
<gene>
    <name evidence="2" type="ORF">WMY93_000034</name>
</gene>
<evidence type="ECO:0000313" key="2">
    <source>
        <dbReference type="EMBL" id="KAK7944306.1"/>
    </source>
</evidence>
<accession>A0AAW0PZT7</accession>
<keyword evidence="1" id="KW-0175">Coiled coil</keyword>
<dbReference type="Proteomes" id="UP001460270">
    <property type="component" value="Unassembled WGS sequence"/>
</dbReference>
<reference evidence="3" key="1">
    <citation type="submission" date="2024-04" db="EMBL/GenBank/DDBJ databases">
        <title>Salinicola lusitanus LLJ914,a marine bacterium isolated from the Okinawa Trough.</title>
        <authorList>
            <person name="Li J."/>
        </authorList>
    </citation>
    <scope>NUCLEOTIDE SEQUENCE [LARGE SCALE GENOMIC DNA]</scope>
</reference>
<evidence type="ECO:0000256" key="1">
    <source>
        <dbReference type="SAM" id="Coils"/>
    </source>
</evidence>
<name>A0AAW0PZT7_9GOBI</name>
<proteinExistence type="predicted"/>
<evidence type="ECO:0000313" key="3">
    <source>
        <dbReference type="Proteomes" id="UP001460270"/>
    </source>
</evidence>
<sequence length="194" mass="23079">MKLSECESRVEEIIKSRQPEPRLVKDTWAQTDETVEVTKSIQPEPSTVKDTWVQTDETVEVIKSIQPEPSTVKDTWAQTDETMETLNYAREELEDVQEEFKMLVKSLRSKELEFNSEMKRRDEEQTQKENELQEALGKIKSLEDAREEDTLQKEKDMQKEIEAIRLFKESLESYVKRSLIWKRNGMNLREKWTF</sequence>
<feature type="coiled-coil region" evidence="1">
    <location>
        <begin position="79"/>
        <end position="152"/>
    </location>
</feature>
<dbReference type="EMBL" id="JBBPFD010000001">
    <property type="protein sequence ID" value="KAK7944306.1"/>
    <property type="molecule type" value="Genomic_DNA"/>
</dbReference>
<organism evidence="2 3">
    <name type="scientific">Mugilogobius chulae</name>
    <name type="common">yellowstripe goby</name>
    <dbReference type="NCBI Taxonomy" id="88201"/>
    <lineage>
        <taxon>Eukaryota</taxon>
        <taxon>Metazoa</taxon>
        <taxon>Chordata</taxon>
        <taxon>Craniata</taxon>
        <taxon>Vertebrata</taxon>
        <taxon>Euteleostomi</taxon>
        <taxon>Actinopterygii</taxon>
        <taxon>Neopterygii</taxon>
        <taxon>Teleostei</taxon>
        <taxon>Neoteleostei</taxon>
        <taxon>Acanthomorphata</taxon>
        <taxon>Gobiaria</taxon>
        <taxon>Gobiiformes</taxon>
        <taxon>Gobioidei</taxon>
        <taxon>Gobiidae</taxon>
        <taxon>Gobionellinae</taxon>
        <taxon>Mugilogobius</taxon>
    </lineage>
</organism>
<dbReference type="AlphaFoldDB" id="A0AAW0PZT7"/>
<protein>
    <submittedName>
        <fullName evidence="2">Uncharacterized protein</fullName>
    </submittedName>
</protein>
<comment type="caution">
    <text evidence="2">The sequence shown here is derived from an EMBL/GenBank/DDBJ whole genome shotgun (WGS) entry which is preliminary data.</text>
</comment>